<keyword evidence="2" id="KW-1185">Reference proteome</keyword>
<dbReference type="EMBL" id="SHNO01000001">
    <property type="protein sequence ID" value="MCX2978907.1"/>
    <property type="molecule type" value="Genomic_DNA"/>
</dbReference>
<sequence length="324" mass="37592">MFNQKFATGPSHLSLAIYSSEGNWIKEHPIGGLPNAEKTAWKNNFRSYFRKLILQKKDIHTCILSSEHLSARRTNATELKHLLKTCFNEFTIIIYLKPQSTLCVSRYSTQIKAKRDEDDFFNEKYIAHFYNYSNALRQWIDNFGKENIKIRILDDSPNGIENVTEDFSDLVGIKSLNFPNLDRRENQSFDAGSLDLLLLLNKLVNKEQLDYPKKLKQKITNTIAKLPTGDRKWPAKQEAIEFDLKFSDDNQYLADLFFDGRVLFQVDYNRYPDEATPISDPEVLFEKLSVITPQISTAAKVSGYEQEWHEIHKALEKNIRTLAV</sequence>
<dbReference type="Proteomes" id="UP001143304">
    <property type="component" value="Unassembled WGS sequence"/>
</dbReference>
<comment type="caution">
    <text evidence="1">The sequence shown here is derived from an EMBL/GenBank/DDBJ whole genome shotgun (WGS) entry which is preliminary data.</text>
</comment>
<protein>
    <submittedName>
        <fullName evidence="1">Uncharacterized protein</fullName>
    </submittedName>
</protein>
<reference evidence="1" key="1">
    <citation type="submission" date="2019-02" db="EMBL/GenBank/DDBJ databases">
        <authorList>
            <person name="Li S.-H."/>
        </authorList>
    </citation>
    <scope>NUCLEOTIDE SEQUENCE</scope>
    <source>
        <strain evidence="1">IMCC11814</strain>
    </source>
</reference>
<evidence type="ECO:0000313" key="2">
    <source>
        <dbReference type="Proteomes" id="UP001143304"/>
    </source>
</evidence>
<dbReference type="Gene3D" id="3.40.50.300">
    <property type="entry name" value="P-loop containing nucleotide triphosphate hydrolases"/>
    <property type="match status" value="1"/>
</dbReference>
<name>A0ABT3T9G6_9GAMM</name>
<accession>A0ABT3T9G6</accession>
<gene>
    <name evidence="1" type="ORF">EYC82_16265</name>
</gene>
<organism evidence="1 2">
    <name type="scientific">Candidatus Marimicrobium litorale</name>
    <dbReference type="NCBI Taxonomy" id="2518991"/>
    <lineage>
        <taxon>Bacteria</taxon>
        <taxon>Pseudomonadati</taxon>
        <taxon>Pseudomonadota</taxon>
        <taxon>Gammaproteobacteria</taxon>
        <taxon>Cellvibrionales</taxon>
        <taxon>Halieaceae</taxon>
        <taxon>Marimicrobium</taxon>
    </lineage>
</organism>
<evidence type="ECO:0000313" key="1">
    <source>
        <dbReference type="EMBL" id="MCX2978907.1"/>
    </source>
</evidence>
<dbReference type="RefSeq" id="WP_279250603.1">
    <property type="nucleotide sequence ID" value="NZ_SHNO01000001.1"/>
</dbReference>
<dbReference type="InterPro" id="IPR027417">
    <property type="entry name" value="P-loop_NTPase"/>
</dbReference>
<proteinExistence type="predicted"/>